<gene>
    <name evidence="2" type="ORF">DWW08_18940</name>
    <name evidence="1" type="ORF">O1433_02580</name>
</gene>
<dbReference type="EMBL" id="JAPTZU010000001">
    <property type="protein sequence ID" value="MCZ2686385.1"/>
    <property type="molecule type" value="Genomic_DNA"/>
</dbReference>
<reference evidence="2 3" key="1">
    <citation type="submission" date="2018-08" db="EMBL/GenBank/DDBJ databases">
        <title>A genome reference for cultivated species of the human gut microbiota.</title>
        <authorList>
            <person name="Zou Y."/>
            <person name="Xue W."/>
            <person name="Luo G."/>
        </authorList>
    </citation>
    <scope>NUCLEOTIDE SEQUENCE [LARGE SCALE GENOMIC DNA]</scope>
    <source>
        <strain evidence="2 3">AF14-26</strain>
    </source>
</reference>
<evidence type="ECO:0000313" key="1">
    <source>
        <dbReference type="EMBL" id="MCZ2686385.1"/>
    </source>
</evidence>
<dbReference type="AlphaFoldDB" id="A0A081UEN4"/>
<accession>A0A081UEN4</accession>
<dbReference type="Proteomes" id="UP001079672">
    <property type="component" value="Unassembled WGS sequence"/>
</dbReference>
<dbReference type="RefSeq" id="WP_032539351.1">
    <property type="nucleotide sequence ID" value="NZ_CABJEQ010000007.1"/>
</dbReference>
<protein>
    <submittedName>
        <fullName evidence="2">Uncharacterized protein</fullName>
    </submittedName>
</protein>
<evidence type="ECO:0000313" key="2">
    <source>
        <dbReference type="EMBL" id="RGV49361.1"/>
    </source>
</evidence>
<comment type="caution">
    <text evidence="2">The sequence shown here is derived from an EMBL/GenBank/DDBJ whole genome shotgun (WGS) entry which is preliminary data.</text>
</comment>
<evidence type="ECO:0000313" key="3">
    <source>
        <dbReference type="Proteomes" id="UP000286270"/>
    </source>
</evidence>
<proteinExistence type="predicted"/>
<dbReference type="Proteomes" id="UP000286270">
    <property type="component" value="Unassembled WGS sequence"/>
</dbReference>
<sequence length="73" mass="8330">MYDTNKQSKNGIVVSYKHIAPENKIIKIGIRKNDRELYSMLFLTLAKQFKNKVIAPVDNAKIPKIDQANAMPL</sequence>
<name>A0A081UEN4_BACFG</name>
<reference evidence="1" key="2">
    <citation type="submission" date="2022-12" db="EMBL/GenBank/DDBJ databases">
        <title>Development of a Multilocus Sequence Typing Scheme for Bacteroides fragilis Based on Whole Genome Sequencing Data and Clinical Application.</title>
        <authorList>
            <person name="Nielsen F.D."/>
            <person name="Justesen U.S."/>
        </authorList>
    </citation>
    <scope>NUCLEOTIDE SEQUENCE</scope>
    <source>
        <strain evidence="1">BF_AM_ODE_DK_2015_4</strain>
    </source>
</reference>
<dbReference type="EMBL" id="QRZH01000020">
    <property type="protein sequence ID" value="RGV49361.1"/>
    <property type="molecule type" value="Genomic_DNA"/>
</dbReference>
<organism evidence="2 3">
    <name type="scientific">Bacteroides fragilis</name>
    <dbReference type="NCBI Taxonomy" id="817"/>
    <lineage>
        <taxon>Bacteria</taxon>
        <taxon>Pseudomonadati</taxon>
        <taxon>Bacteroidota</taxon>
        <taxon>Bacteroidia</taxon>
        <taxon>Bacteroidales</taxon>
        <taxon>Bacteroidaceae</taxon>
        <taxon>Bacteroides</taxon>
    </lineage>
</organism>